<sequence>MKINDLPEPPRCALIVGHPGHELRILGWVKRMQPIVVALTDGSGHIGQSRLEISRKFLGEAGATPSRLYGMSSDREIYSKILEQDHLFFLGLAESVANLLIDQSTEFVAGDAIEGYNPSHDLCRLIIDRAVRLASNERGQIIKNYAFPLVGDPSLGGYFENNMTIKLSSDELTFKLSESQRYIEKTGGVLASEVAISVTNYGKAAFGTEVFHVEDSSAALANFEQEQPYYELYGEQQVKAGFYKQAIKYREHIAPLARRLLQ</sequence>
<protein>
    <submittedName>
        <fullName evidence="1">Uncharacterized protein</fullName>
    </submittedName>
</protein>
<evidence type="ECO:0000313" key="1">
    <source>
        <dbReference type="EMBL" id="ESS72130.1"/>
    </source>
</evidence>
<dbReference type="OrthoDB" id="8058828at2"/>
<name>V5BFS4_9GAMM</name>
<reference evidence="1 2" key="1">
    <citation type="journal article" date="2013" name="Genome Announc.">
        <title>Draft Genome Sequence of the Methanotrophic Gammaproteobacterium Methyloglobulus morosus DSM 22980 Strain KoM1.</title>
        <authorList>
            <person name="Poehlein A."/>
            <person name="Deutzmann J.S."/>
            <person name="Daniel R."/>
            <person name="Simeonova D.D."/>
        </authorList>
    </citation>
    <scope>NUCLEOTIDE SEQUENCE [LARGE SCALE GENOMIC DNA]</scope>
    <source>
        <strain evidence="1 2">KoM1</strain>
    </source>
</reference>
<evidence type="ECO:0000313" key="2">
    <source>
        <dbReference type="Proteomes" id="UP000017842"/>
    </source>
</evidence>
<dbReference type="RefSeq" id="WP_023494854.1">
    <property type="nucleotide sequence ID" value="NZ_AYLO01000067.1"/>
</dbReference>
<gene>
    <name evidence="1" type="ORF">MGMO_70c00250</name>
</gene>
<keyword evidence="2" id="KW-1185">Reference proteome</keyword>
<dbReference type="AlphaFoldDB" id="V5BFS4"/>
<proteinExistence type="predicted"/>
<dbReference type="EMBL" id="AYLO01000067">
    <property type="protein sequence ID" value="ESS72130.1"/>
    <property type="molecule type" value="Genomic_DNA"/>
</dbReference>
<organism evidence="1 2">
    <name type="scientific">Methyloglobulus morosus KoM1</name>
    <dbReference type="NCBI Taxonomy" id="1116472"/>
    <lineage>
        <taxon>Bacteria</taxon>
        <taxon>Pseudomonadati</taxon>
        <taxon>Pseudomonadota</taxon>
        <taxon>Gammaproteobacteria</taxon>
        <taxon>Methylococcales</taxon>
        <taxon>Methylococcaceae</taxon>
        <taxon>Methyloglobulus</taxon>
    </lineage>
</organism>
<dbReference type="Proteomes" id="UP000017842">
    <property type="component" value="Unassembled WGS sequence"/>
</dbReference>
<comment type="caution">
    <text evidence="1">The sequence shown here is derived from an EMBL/GenBank/DDBJ whole genome shotgun (WGS) entry which is preliminary data.</text>
</comment>
<dbReference type="STRING" id="1116472.MGMO_70c00250"/>
<dbReference type="eggNOG" id="COG0521">
    <property type="taxonomic scope" value="Bacteria"/>
</dbReference>
<accession>V5BFS4</accession>